<sequence length="157" mass="17335">MNPMTLPPDEVHPHPLPGHNHVTRDMKMFGEGCPSCDSYWRREQSKNLTDAEAAWEDVETMGPLTEADRKLQEDLDLVESTPHAFRGVAWLNATQRLDAAGIPYTPGARYYSAPVVDADDRTVTVEIPAPMAAHMQRHAVGGYSIASTAKPGMVWPL</sequence>
<dbReference type="KEGG" id="vg:65071803"/>
<name>A0A222ZJD4_9CAUD</name>
<dbReference type="RefSeq" id="YP_010082757.1">
    <property type="nucleotide sequence ID" value="NC_055034.1"/>
</dbReference>
<reference evidence="2" key="1">
    <citation type="submission" date="2017-05" db="EMBL/GenBank/DDBJ databases">
        <authorList>
            <person name="Aguayo I.A."/>
            <person name="Haubrich L.A."/>
            <person name="Lawand A."/>
            <person name="Nayek S."/>
            <person name="Syed N."/>
            <person name="Wagner P.E."/>
            <person name="Donegan-Quick R."/>
            <person name="Kim T."/>
            <person name="Visi D.K."/>
            <person name="Allen M.S."/>
            <person name="Hughes L.E."/>
            <person name="Stoner T.H."/>
            <person name="Garlena R.A."/>
            <person name="Russell D.A."/>
            <person name="Pope W.H."/>
            <person name="Jacobs-Sera D."/>
            <person name="Hatfull G.F."/>
        </authorList>
    </citation>
    <scope>NUCLEOTIDE SEQUENCE [LARGE SCALE GENOMIC DNA]</scope>
</reference>
<dbReference type="GeneID" id="65071803"/>
<proteinExistence type="predicted"/>
<protein>
    <submittedName>
        <fullName evidence="1">Uncharacterized protein</fullName>
    </submittedName>
</protein>
<keyword evidence="2" id="KW-1185">Reference proteome</keyword>
<dbReference type="EMBL" id="MF140434">
    <property type="protein sequence ID" value="ASR84140.1"/>
    <property type="molecule type" value="Genomic_DNA"/>
</dbReference>
<accession>A0A222ZJD4</accession>
<organism evidence="1 2">
    <name type="scientific">Arthrobacter phage Wheelbite</name>
    <dbReference type="NCBI Taxonomy" id="2015873"/>
    <lineage>
        <taxon>Viruses</taxon>
        <taxon>Duplodnaviria</taxon>
        <taxon>Heunggongvirae</taxon>
        <taxon>Uroviricota</taxon>
        <taxon>Caudoviricetes</taxon>
        <taxon>Laroyevirus</taxon>
        <taxon>Laroyevirus wheelbite</taxon>
    </lineage>
</organism>
<gene>
    <name evidence="1" type="primary">49</name>
    <name evidence="1" type="ORF">SEA_WHEELBITE_49</name>
</gene>
<dbReference type="Proteomes" id="UP000225544">
    <property type="component" value="Segment"/>
</dbReference>
<evidence type="ECO:0000313" key="1">
    <source>
        <dbReference type="EMBL" id="ASR84140.1"/>
    </source>
</evidence>
<evidence type="ECO:0000313" key="2">
    <source>
        <dbReference type="Proteomes" id="UP000225544"/>
    </source>
</evidence>